<comment type="caution">
    <text evidence="1">The sequence shown here is derived from an EMBL/GenBank/DDBJ whole genome shotgun (WGS) entry which is preliminary data.</text>
</comment>
<gene>
    <name evidence="1" type="ORF">LCGC14_2861980</name>
</gene>
<sequence>MSIRYDFMNPEGLAEFVVGKSILESMIEEKRKNII</sequence>
<name>A0A0F8YS42_9ZZZZ</name>
<evidence type="ECO:0000313" key="1">
    <source>
        <dbReference type="EMBL" id="KKK76600.1"/>
    </source>
</evidence>
<proteinExistence type="predicted"/>
<reference evidence="1" key="1">
    <citation type="journal article" date="2015" name="Nature">
        <title>Complex archaea that bridge the gap between prokaryotes and eukaryotes.</title>
        <authorList>
            <person name="Spang A."/>
            <person name="Saw J.H."/>
            <person name="Jorgensen S.L."/>
            <person name="Zaremba-Niedzwiedzka K."/>
            <person name="Martijn J."/>
            <person name="Lind A.E."/>
            <person name="van Eijk R."/>
            <person name="Schleper C."/>
            <person name="Guy L."/>
            <person name="Ettema T.J."/>
        </authorList>
    </citation>
    <scope>NUCLEOTIDE SEQUENCE</scope>
</reference>
<feature type="non-terminal residue" evidence="1">
    <location>
        <position position="35"/>
    </location>
</feature>
<protein>
    <submittedName>
        <fullName evidence="1">Uncharacterized protein</fullName>
    </submittedName>
</protein>
<dbReference type="EMBL" id="LAZR01055335">
    <property type="protein sequence ID" value="KKK76600.1"/>
    <property type="molecule type" value="Genomic_DNA"/>
</dbReference>
<organism evidence="1">
    <name type="scientific">marine sediment metagenome</name>
    <dbReference type="NCBI Taxonomy" id="412755"/>
    <lineage>
        <taxon>unclassified sequences</taxon>
        <taxon>metagenomes</taxon>
        <taxon>ecological metagenomes</taxon>
    </lineage>
</organism>
<dbReference type="AlphaFoldDB" id="A0A0F8YS42"/>
<accession>A0A0F8YS42</accession>